<gene>
    <name evidence="12" type="ordered locus">Cyan7425_4332</name>
</gene>
<reference evidence="12" key="1">
    <citation type="submission" date="2009-01" db="EMBL/GenBank/DDBJ databases">
        <title>Complete sequence of chromosome Cyanothece sp. PCC 7425.</title>
        <authorList>
            <consortium name="US DOE Joint Genome Institute"/>
            <person name="Lucas S."/>
            <person name="Copeland A."/>
            <person name="Lapidus A."/>
            <person name="Glavina del Rio T."/>
            <person name="Dalin E."/>
            <person name="Tice H."/>
            <person name="Bruce D."/>
            <person name="Goodwin L."/>
            <person name="Pitluck S."/>
            <person name="Sims D."/>
            <person name="Meineke L."/>
            <person name="Brettin T."/>
            <person name="Detter J.C."/>
            <person name="Han C."/>
            <person name="Larimer F."/>
            <person name="Land M."/>
            <person name="Hauser L."/>
            <person name="Kyrpides N."/>
            <person name="Ovchinnikova G."/>
            <person name="Liberton M."/>
            <person name="Stoeckel J."/>
            <person name="Banerjee A."/>
            <person name="Singh A."/>
            <person name="Page L."/>
            <person name="Sato H."/>
            <person name="Zhao L."/>
            <person name="Sherman L."/>
            <person name="Pakrasi H."/>
            <person name="Richardson P."/>
        </authorList>
    </citation>
    <scope>NUCLEOTIDE SEQUENCE</scope>
    <source>
        <strain evidence="12">PCC 7425</strain>
    </source>
</reference>
<evidence type="ECO:0000256" key="9">
    <source>
        <dbReference type="SAM" id="Phobius"/>
    </source>
</evidence>
<dbReference type="InterPro" id="IPR003593">
    <property type="entry name" value="AAA+_ATPase"/>
</dbReference>
<organism evidence="12">
    <name type="scientific">Cyanothece sp. (strain PCC 7425 / ATCC 29141)</name>
    <dbReference type="NCBI Taxonomy" id="395961"/>
    <lineage>
        <taxon>Bacteria</taxon>
        <taxon>Bacillati</taxon>
        <taxon>Cyanobacteriota</taxon>
        <taxon>Cyanophyceae</taxon>
        <taxon>Gomontiellales</taxon>
        <taxon>Cyanothecaceae</taxon>
        <taxon>Cyanothece</taxon>
    </lineage>
</organism>
<evidence type="ECO:0000256" key="8">
    <source>
        <dbReference type="ARBA" id="ARBA00023136"/>
    </source>
</evidence>
<dbReference type="KEGG" id="cyn:Cyan7425_4332"/>
<dbReference type="Gene3D" id="3.40.50.300">
    <property type="entry name" value="P-loop containing nucleotide triphosphate hydrolases"/>
    <property type="match status" value="1"/>
</dbReference>
<feature type="domain" description="ABC transporter" evidence="10">
    <location>
        <begin position="367"/>
        <end position="607"/>
    </location>
</feature>
<dbReference type="HOGENOM" id="CLU_000604_84_3_3"/>
<keyword evidence="7 9" id="KW-1133">Transmembrane helix</keyword>
<dbReference type="EMBL" id="CP001344">
    <property type="protein sequence ID" value="ACL46642.1"/>
    <property type="molecule type" value="Genomic_DNA"/>
</dbReference>
<dbReference type="Gene3D" id="1.20.1560.10">
    <property type="entry name" value="ABC transporter type 1, transmembrane domain"/>
    <property type="match status" value="1"/>
</dbReference>
<feature type="transmembrane region" description="Helical" evidence="9">
    <location>
        <begin position="43"/>
        <end position="66"/>
    </location>
</feature>
<dbReference type="PANTHER" id="PTHR43394">
    <property type="entry name" value="ATP-DEPENDENT PERMEASE MDL1, MITOCHONDRIAL"/>
    <property type="match status" value="1"/>
</dbReference>
<keyword evidence="4 9" id="KW-0812">Transmembrane</keyword>
<dbReference type="Pfam" id="PF00664">
    <property type="entry name" value="ABC_membrane"/>
    <property type="match status" value="1"/>
</dbReference>
<dbReference type="InterPro" id="IPR036640">
    <property type="entry name" value="ABC1_TM_sf"/>
</dbReference>
<evidence type="ECO:0000256" key="3">
    <source>
        <dbReference type="ARBA" id="ARBA00022475"/>
    </source>
</evidence>
<dbReference type="InterPro" id="IPR011527">
    <property type="entry name" value="ABC1_TM_dom"/>
</dbReference>
<keyword evidence="8 9" id="KW-0472">Membrane</keyword>
<dbReference type="Pfam" id="PF00005">
    <property type="entry name" value="ABC_tran"/>
    <property type="match status" value="1"/>
</dbReference>
<keyword evidence="2" id="KW-0813">Transport</keyword>
<evidence type="ECO:0000256" key="4">
    <source>
        <dbReference type="ARBA" id="ARBA00022692"/>
    </source>
</evidence>
<dbReference type="SUPFAM" id="SSF90123">
    <property type="entry name" value="ABC transporter transmembrane region"/>
    <property type="match status" value="1"/>
</dbReference>
<comment type="subcellular location">
    <subcellularLocation>
        <location evidence="1">Cell membrane</location>
        <topology evidence="1">Multi-pass membrane protein</topology>
    </subcellularLocation>
</comment>
<dbReference type="InterPro" id="IPR039421">
    <property type="entry name" value="Type_1_exporter"/>
</dbReference>
<evidence type="ECO:0000313" key="12">
    <source>
        <dbReference type="EMBL" id="ACL46642.1"/>
    </source>
</evidence>
<dbReference type="PANTHER" id="PTHR43394:SF1">
    <property type="entry name" value="ATP-BINDING CASSETTE SUB-FAMILY B MEMBER 10, MITOCHONDRIAL"/>
    <property type="match status" value="1"/>
</dbReference>
<evidence type="ECO:0000256" key="2">
    <source>
        <dbReference type="ARBA" id="ARBA00022448"/>
    </source>
</evidence>
<dbReference type="InterPro" id="IPR003439">
    <property type="entry name" value="ABC_transporter-like_ATP-bd"/>
</dbReference>
<dbReference type="STRING" id="395961.Cyan7425_4332"/>
<dbReference type="GO" id="GO:0015421">
    <property type="term" value="F:ABC-type oligopeptide transporter activity"/>
    <property type="evidence" value="ECO:0007669"/>
    <property type="project" value="TreeGrafter"/>
</dbReference>
<evidence type="ECO:0000256" key="1">
    <source>
        <dbReference type="ARBA" id="ARBA00004651"/>
    </source>
</evidence>
<dbReference type="eggNOG" id="COG1132">
    <property type="taxonomic scope" value="Bacteria"/>
</dbReference>
<name>B8HYI8_CYAP4</name>
<dbReference type="InterPro" id="IPR027417">
    <property type="entry name" value="P-loop_NTPase"/>
</dbReference>
<proteinExistence type="predicted"/>
<dbReference type="FunFam" id="3.40.50.300:FF:000221">
    <property type="entry name" value="Multidrug ABC transporter ATP-binding protein"/>
    <property type="match status" value="1"/>
</dbReference>
<dbReference type="PROSITE" id="PS50929">
    <property type="entry name" value="ABC_TM1F"/>
    <property type="match status" value="1"/>
</dbReference>
<feature type="transmembrane region" description="Helical" evidence="9">
    <location>
        <begin position="78"/>
        <end position="97"/>
    </location>
</feature>
<evidence type="ECO:0000256" key="5">
    <source>
        <dbReference type="ARBA" id="ARBA00022741"/>
    </source>
</evidence>
<feature type="transmembrane region" description="Helical" evidence="9">
    <location>
        <begin position="170"/>
        <end position="201"/>
    </location>
</feature>
<keyword evidence="3" id="KW-1003">Cell membrane</keyword>
<protein>
    <submittedName>
        <fullName evidence="12">ABC transporter related</fullName>
    </submittedName>
</protein>
<evidence type="ECO:0000256" key="7">
    <source>
        <dbReference type="ARBA" id="ARBA00022989"/>
    </source>
</evidence>
<accession>B8HYI8</accession>
<dbReference type="PROSITE" id="PS50893">
    <property type="entry name" value="ABC_TRANSPORTER_2"/>
    <property type="match status" value="1"/>
</dbReference>
<keyword evidence="6" id="KW-0067">ATP-binding</keyword>
<dbReference type="GO" id="GO:0016887">
    <property type="term" value="F:ATP hydrolysis activity"/>
    <property type="evidence" value="ECO:0007669"/>
    <property type="project" value="InterPro"/>
</dbReference>
<sequence length="614" mass="68909">MIGRSPLFPLSILLPFSTTTHQRLRRLLYLQQALYLVWRSTPGWTIASVGLVIVQGGLPLVSLYLTKLIIDQITNSSVQAFGSIVLLIAIAAIVALGNNLVNGFAVYVSTAQSQAVTDYVNDLLHAKSIALDLGYYENAQYYDALHQAQQQAPYRPTTILRQLIQGGQSAISLGAIALLLLSLHWAIALALFVAVLPGLVLRLKYTRRLYRKWMEWTPQERQASYLSWMLTHESYAKEVRLFNLGPLFQHRFHHLRQDIRQDKLRLARANALGDWVVQSGTTLAVFTAWGFMGYQTLRGKITLGSLVMYFQAFQQGQTYLQQVLSSLSGLYENSLFLANFYKFLNLESAVVEPSPSLAVPVPLRNGLRFERVSFSYPHRPDPVLEEVSFQIKAGETVALVGANGAGKTSLIKLLCRLYDPDRGRILLDGIDIRQFASQEFRRQISVVFQDYVHYNLTVRENIGLGKAGEIAELDEITQAAHSAGADRVIARLPQGYDTMLGNQFAEGVDLSIGEWQKIAIARAFLHPAPIVVLDEPTSALDAEAEFEVMEQFRQLTRDRTAILISHRLSTVKLADRILVLQGGRITESGSHEELMALRGTYYQMFETQAQQYRC</sequence>
<feature type="domain" description="ABC transmembrane type-1" evidence="11">
    <location>
        <begin position="46"/>
        <end position="332"/>
    </location>
</feature>
<dbReference type="SUPFAM" id="SSF52540">
    <property type="entry name" value="P-loop containing nucleoside triphosphate hydrolases"/>
    <property type="match status" value="1"/>
</dbReference>
<dbReference type="SMART" id="SM00382">
    <property type="entry name" value="AAA"/>
    <property type="match status" value="1"/>
</dbReference>
<dbReference type="AlphaFoldDB" id="B8HYI8"/>
<evidence type="ECO:0000256" key="6">
    <source>
        <dbReference type="ARBA" id="ARBA00022840"/>
    </source>
</evidence>
<dbReference type="GO" id="GO:0005886">
    <property type="term" value="C:plasma membrane"/>
    <property type="evidence" value="ECO:0007669"/>
    <property type="project" value="UniProtKB-SubCell"/>
</dbReference>
<dbReference type="GO" id="GO:0005524">
    <property type="term" value="F:ATP binding"/>
    <property type="evidence" value="ECO:0007669"/>
    <property type="project" value="UniProtKB-KW"/>
</dbReference>
<evidence type="ECO:0000259" key="11">
    <source>
        <dbReference type="PROSITE" id="PS50929"/>
    </source>
</evidence>
<evidence type="ECO:0000259" key="10">
    <source>
        <dbReference type="PROSITE" id="PS50893"/>
    </source>
</evidence>
<keyword evidence="5" id="KW-0547">Nucleotide-binding</keyword>